<dbReference type="Gene3D" id="2.70.70.10">
    <property type="entry name" value="Glucose Permease (Domain IIA)"/>
    <property type="match status" value="1"/>
</dbReference>
<dbReference type="Gene3D" id="6.10.250.3150">
    <property type="match status" value="1"/>
</dbReference>
<feature type="coiled-coil region" evidence="2">
    <location>
        <begin position="210"/>
        <end position="244"/>
    </location>
</feature>
<feature type="chain" id="PRO_5047493307" evidence="4">
    <location>
        <begin position="23"/>
        <end position="393"/>
    </location>
</feature>
<dbReference type="Proteomes" id="UP001236559">
    <property type="component" value="Unassembled WGS sequence"/>
</dbReference>
<protein>
    <submittedName>
        <fullName evidence="7">Murein DD-endopeptidase MepM/ murein hydrolase activator NlpD</fullName>
    </submittedName>
</protein>
<feature type="domain" description="Peptidoglycan hydrolase PcsB coiled-coil" evidence="6">
    <location>
        <begin position="102"/>
        <end position="164"/>
    </location>
</feature>
<evidence type="ECO:0000259" key="5">
    <source>
        <dbReference type="Pfam" id="PF01551"/>
    </source>
</evidence>
<dbReference type="InterPro" id="IPR011055">
    <property type="entry name" value="Dup_hybrid_motif"/>
</dbReference>
<accession>A0ABU0AUB1</accession>
<keyword evidence="8" id="KW-1185">Reference proteome</keyword>
<keyword evidence="1 4" id="KW-0732">Signal</keyword>
<comment type="caution">
    <text evidence="7">The sequence shown here is derived from an EMBL/GenBank/DDBJ whole genome shotgun (WGS) entry which is preliminary data.</text>
</comment>
<keyword evidence="7" id="KW-0378">Hydrolase</keyword>
<dbReference type="PANTHER" id="PTHR21666:SF270">
    <property type="entry name" value="MUREIN HYDROLASE ACTIVATOR ENVC"/>
    <property type="match status" value="1"/>
</dbReference>
<gene>
    <name evidence="7" type="ORF">J2S72_000844</name>
</gene>
<dbReference type="InterPro" id="IPR057309">
    <property type="entry name" value="PcsB_CC"/>
</dbReference>
<evidence type="ECO:0000256" key="3">
    <source>
        <dbReference type="SAM" id="MobiDB-lite"/>
    </source>
</evidence>
<dbReference type="SUPFAM" id="SSF57997">
    <property type="entry name" value="Tropomyosin"/>
    <property type="match status" value="1"/>
</dbReference>
<feature type="signal peptide" evidence="4">
    <location>
        <begin position="1"/>
        <end position="22"/>
    </location>
</feature>
<evidence type="ECO:0000256" key="1">
    <source>
        <dbReference type="ARBA" id="ARBA00022729"/>
    </source>
</evidence>
<evidence type="ECO:0000256" key="2">
    <source>
        <dbReference type="SAM" id="Coils"/>
    </source>
</evidence>
<evidence type="ECO:0000313" key="8">
    <source>
        <dbReference type="Proteomes" id="UP001236559"/>
    </source>
</evidence>
<proteinExistence type="predicted"/>
<keyword evidence="2" id="KW-0175">Coiled coil</keyword>
<evidence type="ECO:0000313" key="7">
    <source>
        <dbReference type="EMBL" id="MDQ0274823.1"/>
    </source>
</evidence>
<evidence type="ECO:0000256" key="4">
    <source>
        <dbReference type="SAM" id="SignalP"/>
    </source>
</evidence>
<dbReference type="PANTHER" id="PTHR21666">
    <property type="entry name" value="PEPTIDASE-RELATED"/>
    <property type="match status" value="1"/>
</dbReference>
<name>A0ABU0AUB1_9FIRM</name>
<dbReference type="GO" id="GO:0016787">
    <property type="term" value="F:hydrolase activity"/>
    <property type="evidence" value="ECO:0007669"/>
    <property type="project" value="UniProtKB-KW"/>
</dbReference>
<reference evidence="7 8" key="1">
    <citation type="submission" date="2023-07" db="EMBL/GenBank/DDBJ databases">
        <title>Genomic Encyclopedia of Type Strains, Phase IV (KMG-IV): sequencing the most valuable type-strain genomes for metagenomic binning, comparative biology and taxonomic classification.</title>
        <authorList>
            <person name="Goeker M."/>
        </authorList>
    </citation>
    <scope>NUCLEOTIDE SEQUENCE [LARGE SCALE GENOMIC DNA]</scope>
    <source>
        <strain evidence="7 8">DSM 22616</strain>
    </source>
</reference>
<dbReference type="EMBL" id="JAUSTN010000004">
    <property type="protein sequence ID" value="MDQ0274823.1"/>
    <property type="molecule type" value="Genomic_DNA"/>
</dbReference>
<dbReference type="InterPro" id="IPR050570">
    <property type="entry name" value="Cell_wall_metabolism_enzyme"/>
</dbReference>
<dbReference type="InterPro" id="IPR016047">
    <property type="entry name" value="M23ase_b-sheet_dom"/>
</dbReference>
<evidence type="ECO:0000259" key="6">
    <source>
        <dbReference type="Pfam" id="PF24568"/>
    </source>
</evidence>
<feature type="domain" description="M23ase beta-sheet core" evidence="5">
    <location>
        <begin position="295"/>
        <end position="389"/>
    </location>
</feature>
<dbReference type="Pfam" id="PF24568">
    <property type="entry name" value="CC_PcsB"/>
    <property type="match status" value="1"/>
</dbReference>
<dbReference type="Pfam" id="PF01551">
    <property type="entry name" value="Peptidase_M23"/>
    <property type="match status" value="1"/>
</dbReference>
<dbReference type="RefSeq" id="WP_307495044.1">
    <property type="nucleotide sequence ID" value="NZ_JAUSTN010000004.1"/>
</dbReference>
<organism evidence="7 8">
    <name type="scientific">Peptoniphilus koenoeneniae</name>
    <dbReference type="NCBI Taxonomy" id="507751"/>
    <lineage>
        <taxon>Bacteria</taxon>
        <taxon>Bacillati</taxon>
        <taxon>Bacillota</taxon>
        <taxon>Tissierellia</taxon>
        <taxon>Tissierellales</taxon>
        <taxon>Peptoniphilaceae</taxon>
        <taxon>Peptoniphilus</taxon>
    </lineage>
</organism>
<feature type="region of interest" description="Disordered" evidence="3">
    <location>
        <begin position="30"/>
        <end position="58"/>
    </location>
</feature>
<dbReference type="CDD" id="cd12797">
    <property type="entry name" value="M23_peptidase"/>
    <property type="match status" value="1"/>
</dbReference>
<sequence>MNFKKFISFLLIISTIFTCVFASSKSLEEKKKKKESQQKKITEQIKEKKQKANEKENQAKTVKNEIDILDEKISAADNKIYSLNNQISALQKEIEESEKKLQEAQNNLDKNKAEFENRIRAIYMNGKVGYLEVILNSKNIEDMMYNLELAKTIADEDNKLIEYIASQIDTIRITKVRLVTDKDRLQKSQDQVIVQRNALNLASNQKSAYMASLMKDVEKYRAEYQKAEDEWNKLSGEIEKLTKDIKTAKKLEASNGAILGTGNRVGKKLGWPVPGHTRLSRGFGVMMHPILKIQRMHTGIDIPAPSGTPAVSAEGGTVIVARHMSGYGNVVMVNHGNCVTVYAHLSAIKTSVGSSVAKGQVIGLVGSTGLSTGPHLHFEVRVNGIPQNPVNYV</sequence>
<dbReference type="SUPFAM" id="SSF51261">
    <property type="entry name" value="Duplicated hybrid motif"/>
    <property type="match status" value="1"/>
</dbReference>